<dbReference type="SUPFAM" id="SSF48557">
    <property type="entry name" value="L-aspartase-like"/>
    <property type="match status" value="1"/>
</dbReference>
<feature type="domain" description="Fumarate lyase N-terminal" evidence="2">
    <location>
        <begin position="6"/>
        <end position="252"/>
    </location>
</feature>
<dbReference type="InterPro" id="IPR000362">
    <property type="entry name" value="Fumarate_lyase_fam"/>
</dbReference>
<name>A0A381ZYC5_9ZZZZ</name>
<evidence type="ECO:0000313" key="3">
    <source>
        <dbReference type="EMBL" id="SVA94266.1"/>
    </source>
</evidence>
<dbReference type="InterPro" id="IPR008948">
    <property type="entry name" value="L-Aspartase-like"/>
</dbReference>
<accession>A0A381ZYC5</accession>
<dbReference type="GO" id="GO:0004018">
    <property type="term" value="F:N6-(1,2-dicarboxyethyl)AMP AMP-lyase (fumarate-forming) activity"/>
    <property type="evidence" value="ECO:0007669"/>
    <property type="project" value="TreeGrafter"/>
</dbReference>
<dbReference type="PANTHER" id="PTHR43172:SF1">
    <property type="entry name" value="ADENYLOSUCCINATE LYASE"/>
    <property type="match status" value="1"/>
</dbReference>
<dbReference type="PRINTS" id="PR00149">
    <property type="entry name" value="FUMRATELYASE"/>
</dbReference>
<dbReference type="PANTHER" id="PTHR43172">
    <property type="entry name" value="ADENYLOSUCCINATE LYASE"/>
    <property type="match status" value="1"/>
</dbReference>
<reference evidence="3" key="1">
    <citation type="submission" date="2018-05" db="EMBL/GenBank/DDBJ databases">
        <authorList>
            <person name="Lanie J.A."/>
            <person name="Ng W.-L."/>
            <person name="Kazmierczak K.M."/>
            <person name="Andrzejewski T.M."/>
            <person name="Davidsen T.M."/>
            <person name="Wayne K.J."/>
            <person name="Tettelin H."/>
            <person name="Glass J.I."/>
            <person name="Rusch D."/>
            <person name="Podicherti R."/>
            <person name="Tsui H.-C.T."/>
            <person name="Winkler M.E."/>
        </authorList>
    </citation>
    <scope>NUCLEOTIDE SEQUENCE</scope>
</reference>
<sequence>MIDRYTTPEMAKIWSDENKYETWKTVEIAVTQVLTDRGEVPREALQIIKEKASFSVDRILEIERTTHHDVIAFLTNMAENIGPESRFIHMGMTSSDLLDTSLALLCKEAGGLILEKAKIFQQVLREKAVVYRESFQIGRSHGVHAEPITFGLKLALWSEEIGRHVERWDRAIESISTGKISGAVGTYQHLDPEVEEEVCKCLKLKPASVSNQVVQRDHHAEYLTTLANMGASLEKISVEIRHLQRTEVLETEEYFNKG</sequence>
<dbReference type="GO" id="GO:0070626">
    <property type="term" value="F:(S)-2-(5-amino-1-(5-phospho-D-ribosyl)imidazole-4-carboxamido) succinate lyase (fumarate-forming) activity"/>
    <property type="evidence" value="ECO:0007669"/>
    <property type="project" value="TreeGrafter"/>
</dbReference>
<feature type="non-terminal residue" evidence="3">
    <location>
        <position position="258"/>
    </location>
</feature>
<dbReference type="GO" id="GO:0044208">
    <property type="term" value="P:'de novo' AMP biosynthetic process"/>
    <property type="evidence" value="ECO:0007669"/>
    <property type="project" value="TreeGrafter"/>
</dbReference>
<evidence type="ECO:0000259" key="2">
    <source>
        <dbReference type="Pfam" id="PF00206"/>
    </source>
</evidence>
<dbReference type="Pfam" id="PF00206">
    <property type="entry name" value="Lyase_1"/>
    <property type="match status" value="1"/>
</dbReference>
<dbReference type="InterPro" id="IPR024083">
    <property type="entry name" value="Fumarase/histidase_N"/>
</dbReference>
<organism evidence="3">
    <name type="scientific">marine metagenome</name>
    <dbReference type="NCBI Taxonomy" id="408172"/>
    <lineage>
        <taxon>unclassified sequences</taxon>
        <taxon>metagenomes</taxon>
        <taxon>ecological metagenomes</taxon>
    </lineage>
</organism>
<dbReference type="AlphaFoldDB" id="A0A381ZYC5"/>
<dbReference type="GO" id="GO:0005829">
    <property type="term" value="C:cytosol"/>
    <property type="evidence" value="ECO:0007669"/>
    <property type="project" value="TreeGrafter"/>
</dbReference>
<protein>
    <recommendedName>
        <fullName evidence="2">Fumarate lyase N-terminal domain-containing protein</fullName>
    </recommendedName>
</protein>
<gene>
    <name evidence="3" type="ORF">METZ01_LOCUS147120</name>
</gene>
<evidence type="ECO:0000256" key="1">
    <source>
        <dbReference type="ARBA" id="ARBA00023239"/>
    </source>
</evidence>
<dbReference type="Gene3D" id="1.10.275.10">
    <property type="entry name" value="Fumarase/aspartase (N-terminal domain)"/>
    <property type="match status" value="1"/>
</dbReference>
<keyword evidence="1" id="KW-0456">Lyase</keyword>
<proteinExistence type="predicted"/>
<dbReference type="InterPro" id="IPR022761">
    <property type="entry name" value="Fumarate_lyase_N"/>
</dbReference>
<dbReference type="EMBL" id="UINC01023160">
    <property type="protein sequence ID" value="SVA94266.1"/>
    <property type="molecule type" value="Genomic_DNA"/>
</dbReference>
<dbReference type="Gene3D" id="1.20.200.10">
    <property type="entry name" value="Fumarase/aspartase (Central domain)"/>
    <property type="match status" value="1"/>
</dbReference>